<evidence type="ECO:0000256" key="2">
    <source>
        <dbReference type="ARBA" id="ARBA00010581"/>
    </source>
</evidence>
<comment type="caution">
    <text evidence="10">The sequence shown here is derived from an EMBL/GenBank/DDBJ whole genome shotgun (WGS) entry which is preliminary data.</text>
</comment>
<dbReference type="GO" id="GO:0004129">
    <property type="term" value="F:cytochrome-c oxidase activity"/>
    <property type="evidence" value="ECO:0007669"/>
    <property type="project" value="InterPro"/>
</dbReference>
<dbReference type="FunFam" id="1.20.120.80:FF:000001">
    <property type="entry name" value="Cytochrome (Ubi)quinol oxidase subunit III"/>
    <property type="match status" value="1"/>
</dbReference>
<comment type="similarity">
    <text evidence="2 7">Belongs to the cytochrome c oxidase subunit 3 family.</text>
</comment>
<dbReference type="EMBL" id="BMFR01000004">
    <property type="protein sequence ID" value="GGG70957.1"/>
    <property type="molecule type" value="Genomic_DNA"/>
</dbReference>
<dbReference type="GO" id="GO:0019646">
    <property type="term" value="P:aerobic electron transport chain"/>
    <property type="evidence" value="ECO:0007669"/>
    <property type="project" value="InterPro"/>
</dbReference>
<dbReference type="InterPro" id="IPR024791">
    <property type="entry name" value="Cyt_c/ubiquinol_Oxase_su3"/>
</dbReference>
<evidence type="ECO:0000256" key="8">
    <source>
        <dbReference type="SAM" id="Phobius"/>
    </source>
</evidence>
<evidence type="ECO:0000313" key="10">
    <source>
        <dbReference type="EMBL" id="GGG70957.1"/>
    </source>
</evidence>
<feature type="transmembrane region" description="Helical" evidence="8">
    <location>
        <begin position="48"/>
        <end position="71"/>
    </location>
</feature>
<dbReference type="InterPro" id="IPR013833">
    <property type="entry name" value="Cyt_c_oxidase_su3_a-hlx"/>
</dbReference>
<dbReference type="PANTHER" id="PTHR11403">
    <property type="entry name" value="CYTOCHROME C OXIDASE SUBUNIT III"/>
    <property type="match status" value="1"/>
</dbReference>
<evidence type="ECO:0000256" key="4">
    <source>
        <dbReference type="ARBA" id="ARBA00022692"/>
    </source>
</evidence>
<evidence type="ECO:0000259" key="9">
    <source>
        <dbReference type="PROSITE" id="PS50253"/>
    </source>
</evidence>
<dbReference type="Gene3D" id="1.20.120.80">
    <property type="entry name" value="Cytochrome c oxidase, subunit III, four-helix bundle"/>
    <property type="match status" value="1"/>
</dbReference>
<keyword evidence="5 8" id="KW-1133">Transmembrane helix</keyword>
<accession>A0A917H8K3</accession>
<keyword evidence="3" id="KW-1003">Cell membrane</keyword>
<evidence type="ECO:0000313" key="11">
    <source>
        <dbReference type="Proteomes" id="UP000622860"/>
    </source>
</evidence>
<feature type="transmembrane region" description="Helical" evidence="8">
    <location>
        <begin position="168"/>
        <end position="188"/>
    </location>
</feature>
<dbReference type="GO" id="GO:0005886">
    <property type="term" value="C:plasma membrane"/>
    <property type="evidence" value="ECO:0007669"/>
    <property type="project" value="UniProtKB-SubCell"/>
</dbReference>
<dbReference type="Proteomes" id="UP000622860">
    <property type="component" value="Unassembled WGS sequence"/>
</dbReference>
<reference evidence="10" key="1">
    <citation type="journal article" date="2014" name="Int. J. Syst. Evol. Microbiol.">
        <title>Complete genome sequence of Corynebacterium casei LMG S-19264T (=DSM 44701T), isolated from a smear-ripened cheese.</title>
        <authorList>
            <consortium name="US DOE Joint Genome Institute (JGI-PGF)"/>
            <person name="Walter F."/>
            <person name="Albersmeier A."/>
            <person name="Kalinowski J."/>
            <person name="Ruckert C."/>
        </authorList>
    </citation>
    <scope>NUCLEOTIDE SEQUENCE</scope>
    <source>
        <strain evidence="10">CGMCC 1.12754</strain>
    </source>
</reference>
<dbReference type="InterPro" id="IPR035973">
    <property type="entry name" value="Cyt_c_oxidase_su3-like_sf"/>
</dbReference>
<dbReference type="SUPFAM" id="SSF81452">
    <property type="entry name" value="Cytochrome c oxidase subunit III-like"/>
    <property type="match status" value="1"/>
</dbReference>
<dbReference type="PROSITE" id="PS50253">
    <property type="entry name" value="COX3"/>
    <property type="match status" value="1"/>
</dbReference>
<comment type="subcellular location">
    <subcellularLocation>
        <location evidence="1 7">Cell membrane</location>
        <topology evidence="1 7">Multi-pass membrane protein</topology>
    </subcellularLocation>
</comment>
<evidence type="ECO:0000256" key="6">
    <source>
        <dbReference type="ARBA" id="ARBA00023136"/>
    </source>
</evidence>
<dbReference type="AlphaFoldDB" id="A0A917H8K3"/>
<organism evidence="10 11">
    <name type="scientific">Virgibacillus oceani</name>
    <dbReference type="NCBI Taxonomy" id="1479511"/>
    <lineage>
        <taxon>Bacteria</taxon>
        <taxon>Bacillati</taxon>
        <taxon>Bacillota</taxon>
        <taxon>Bacilli</taxon>
        <taxon>Bacillales</taxon>
        <taxon>Bacillaceae</taxon>
        <taxon>Virgibacillus</taxon>
    </lineage>
</organism>
<feature type="transmembrane region" description="Helical" evidence="8">
    <location>
        <begin position="123"/>
        <end position="147"/>
    </location>
</feature>
<protein>
    <submittedName>
        <fullName evidence="10">Cytochrome aa3 quinol oxidase subunit III</fullName>
    </submittedName>
</protein>
<dbReference type="InterPro" id="IPR000298">
    <property type="entry name" value="Cyt_c_oxidase-like_su3"/>
</dbReference>
<gene>
    <name evidence="10" type="ORF">GCM10011398_13900</name>
</gene>
<proteinExistence type="inferred from homology"/>
<dbReference type="RefSeq" id="WP_188454653.1">
    <property type="nucleotide sequence ID" value="NZ_BMFR01000004.1"/>
</dbReference>
<feature type="transmembrane region" description="Helical" evidence="8">
    <location>
        <begin position="83"/>
        <end position="103"/>
    </location>
</feature>
<evidence type="ECO:0000256" key="1">
    <source>
        <dbReference type="ARBA" id="ARBA00004651"/>
    </source>
</evidence>
<keyword evidence="6 8" id="KW-0472">Membrane</keyword>
<reference evidence="10" key="2">
    <citation type="submission" date="2020-09" db="EMBL/GenBank/DDBJ databases">
        <authorList>
            <person name="Sun Q."/>
            <person name="Zhou Y."/>
        </authorList>
    </citation>
    <scope>NUCLEOTIDE SEQUENCE</scope>
    <source>
        <strain evidence="10">CGMCC 1.12754</strain>
    </source>
</reference>
<name>A0A917H8K3_9BACI</name>
<keyword evidence="4 7" id="KW-0812">Transmembrane</keyword>
<evidence type="ECO:0000256" key="5">
    <source>
        <dbReference type="ARBA" id="ARBA00022989"/>
    </source>
</evidence>
<dbReference type="PANTHER" id="PTHR11403:SF9">
    <property type="entry name" value="CYTOCHROME C OXIDASE SUBUNIT 3"/>
    <property type="match status" value="1"/>
</dbReference>
<sequence>MNEQMTLFADKRAGFLLYLFVESIMFATLFATYLIFTPAPSGPKPTDIFEAKSVILSSVFLLSSSGTLILAEKGLKSHQSLKILIGLGTTFLLGLVFLGLEIHEFYKYVQEGNGLTVNVFMSAFYVLVGLHAAHVTFGCCWMILLSVQYKMMNLPYQLYTEKQRIFQYYWHFVDVIWVFIIILVYLPYLL</sequence>
<feature type="domain" description="Heme-copper oxidase subunit III family profile" evidence="9">
    <location>
        <begin position="1"/>
        <end position="189"/>
    </location>
</feature>
<evidence type="ECO:0000256" key="3">
    <source>
        <dbReference type="ARBA" id="ARBA00022475"/>
    </source>
</evidence>
<dbReference type="Pfam" id="PF00510">
    <property type="entry name" value="COX3"/>
    <property type="match status" value="1"/>
</dbReference>
<feature type="transmembrane region" description="Helical" evidence="8">
    <location>
        <begin position="15"/>
        <end position="36"/>
    </location>
</feature>
<evidence type="ECO:0000256" key="7">
    <source>
        <dbReference type="RuleBase" id="RU003376"/>
    </source>
</evidence>
<keyword evidence="11" id="KW-1185">Reference proteome</keyword>